<feature type="compositionally biased region" description="Low complexity" evidence="1">
    <location>
        <begin position="27"/>
        <end position="36"/>
    </location>
</feature>
<evidence type="ECO:0000313" key="2">
    <source>
        <dbReference type="EMBL" id="MBX39221.1"/>
    </source>
</evidence>
<dbReference type="AlphaFoldDB" id="A0A2P2N9R6"/>
<evidence type="ECO:0000256" key="1">
    <source>
        <dbReference type="SAM" id="MobiDB-lite"/>
    </source>
</evidence>
<sequence length="53" mass="5702">MLRSVETRTTPFLGFAGEKLRGRPCDTSSSSGTTSSGQVLFLVMPLPRTTGRI</sequence>
<protein>
    <submittedName>
        <fullName evidence="2">Uncharacterized protein</fullName>
    </submittedName>
</protein>
<proteinExistence type="predicted"/>
<accession>A0A2P2N9R6</accession>
<dbReference type="EMBL" id="GGEC01058737">
    <property type="protein sequence ID" value="MBX39221.1"/>
    <property type="molecule type" value="Transcribed_RNA"/>
</dbReference>
<organism evidence="2">
    <name type="scientific">Rhizophora mucronata</name>
    <name type="common">Asiatic mangrove</name>
    <dbReference type="NCBI Taxonomy" id="61149"/>
    <lineage>
        <taxon>Eukaryota</taxon>
        <taxon>Viridiplantae</taxon>
        <taxon>Streptophyta</taxon>
        <taxon>Embryophyta</taxon>
        <taxon>Tracheophyta</taxon>
        <taxon>Spermatophyta</taxon>
        <taxon>Magnoliopsida</taxon>
        <taxon>eudicotyledons</taxon>
        <taxon>Gunneridae</taxon>
        <taxon>Pentapetalae</taxon>
        <taxon>rosids</taxon>
        <taxon>fabids</taxon>
        <taxon>Malpighiales</taxon>
        <taxon>Rhizophoraceae</taxon>
        <taxon>Rhizophora</taxon>
    </lineage>
</organism>
<feature type="region of interest" description="Disordered" evidence="1">
    <location>
        <begin position="17"/>
        <end position="36"/>
    </location>
</feature>
<reference evidence="2" key="1">
    <citation type="submission" date="2018-02" db="EMBL/GenBank/DDBJ databases">
        <title>Rhizophora mucronata_Transcriptome.</title>
        <authorList>
            <person name="Meera S.P."/>
            <person name="Sreeshan A."/>
            <person name="Augustine A."/>
        </authorList>
    </citation>
    <scope>NUCLEOTIDE SEQUENCE</scope>
    <source>
        <tissue evidence="2">Leaf</tissue>
    </source>
</reference>
<name>A0A2P2N9R6_RHIMU</name>